<dbReference type="SUPFAM" id="SSF53167">
    <property type="entry name" value="Purine and uridine phosphorylases"/>
    <property type="match status" value="1"/>
</dbReference>
<dbReference type="PROSITE" id="PS50297">
    <property type="entry name" value="ANK_REP_REGION"/>
    <property type="match status" value="4"/>
</dbReference>
<keyword evidence="1" id="KW-0677">Repeat</keyword>
<dbReference type="Pfam" id="PF24883">
    <property type="entry name" value="NPHP3_N"/>
    <property type="match status" value="1"/>
</dbReference>
<evidence type="ECO:0000259" key="5">
    <source>
        <dbReference type="Pfam" id="PF24883"/>
    </source>
</evidence>
<dbReference type="GO" id="GO:0009116">
    <property type="term" value="P:nucleoside metabolic process"/>
    <property type="evidence" value="ECO:0007669"/>
    <property type="project" value="InterPro"/>
</dbReference>
<dbReference type="Proteomes" id="UP000007978">
    <property type="component" value="Chromosome 2"/>
</dbReference>
<dbReference type="InterPro" id="IPR054471">
    <property type="entry name" value="GPIID_WHD"/>
</dbReference>
<evidence type="ECO:0000313" key="7">
    <source>
        <dbReference type="Proteomes" id="UP000007978"/>
    </source>
</evidence>
<dbReference type="InterPro" id="IPR000845">
    <property type="entry name" value="Nucleoside_phosphorylase_d"/>
</dbReference>
<dbReference type="Pfam" id="PF22939">
    <property type="entry name" value="WHD_GPIID"/>
    <property type="match status" value="1"/>
</dbReference>
<feature type="repeat" description="ANK" evidence="2">
    <location>
        <begin position="860"/>
        <end position="892"/>
    </location>
</feature>
<dbReference type="RefSeq" id="XP_009255134.1">
    <property type="nucleotide sequence ID" value="XM_009256859.1"/>
</dbReference>
<dbReference type="KEGG" id="fpu:FPSE_03740"/>
<dbReference type="Gene3D" id="3.40.50.300">
    <property type="entry name" value="P-loop containing nucleotide triphosphate hydrolases"/>
    <property type="match status" value="1"/>
</dbReference>
<dbReference type="InterPro" id="IPR002110">
    <property type="entry name" value="Ankyrin_rpt"/>
</dbReference>
<dbReference type="Gene3D" id="3.40.50.1580">
    <property type="entry name" value="Nucleoside phosphorylase domain"/>
    <property type="match status" value="1"/>
</dbReference>
<dbReference type="GO" id="GO:0003824">
    <property type="term" value="F:catalytic activity"/>
    <property type="evidence" value="ECO:0007669"/>
    <property type="project" value="InterPro"/>
</dbReference>
<dbReference type="InterPro" id="IPR027417">
    <property type="entry name" value="P-loop_NTPase"/>
</dbReference>
<dbReference type="PANTHER" id="PTHR46082:SF11">
    <property type="entry name" value="AAA+ ATPASE DOMAIN-CONTAINING PROTEIN-RELATED"/>
    <property type="match status" value="1"/>
</dbReference>
<dbReference type="Gene3D" id="1.25.40.20">
    <property type="entry name" value="Ankyrin repeat-containing domain"/>
    <property type="match status" value="4"/>
</dbReference>
<dbReference type="HOGENOM" id="CLU_000288_34_2_1"/>
<dbReference type="Pfam" id="PF01048">
    <property type="entry name" value="PNP_UDP_1"/>
    <property type="match status" value="1"/>
</dbReference>
<sequence length="1384" mass="154826">MVDYEIYTVGWICALRAELVAAQELLDEELMDPVPTSKNDNNTYTLGKIGPHHVVIAGLPRGEYGETSAATAARDMVHTFPNVRIGFMVGIGGGVPTKYDVRLGDVVVGSPSYRSGGLIKYDHGRATQGGGTDLMGSLNQPPVSILTAITKLSAFHDRRGHNLNQAVDKVLTKNPRLVRLGYQRPPDDIDRLYDAGFIHPSRGEECSAVCPDMNLKQRRPRLESDDNPKIHYGLIASGSKLMEDSVARDHLAETEHVLCFEMEAAGLANHFPCVAIRGICDYSDSHRGRTWQGYAALVAAAYAKELLLQISPENIKQEETMKEILQGIEDVKTGLEPLAKTSQNVEYLNDERKRKDELKIIDWLNAVDYVSEQYDFLKPQQRQPGTGQQFLSSETFQTWLRTKNSFLFCSGMPGAGKTITTAITVEYLISKFRDDPTVGLAYVYCSYQKRDQQKAQDLFTSLLKQLTLHQSPLPKAIHELYKKNYNGRERPSFDDIVTTLQKVVNAFSTTFIVIDALDEHDSWDEFLSHIQILQDKTTANIFLTSRPKPTLPGKLQRFLLARIYLDSLMDETNLNSIRTFLDNLPTGLRAYADAYEKTILRIRNQRMKRRDLARRALAWLTFSQEPFKKAQFLHAVSIQEGMSELKDGDLEITNIILDVCMGLVTIDEGSRTVRLLHFTTMEYLKANPNCLLSLEASDNPMFVDNPSDLEVERSVARRYYEMKLTTTCLTYLLFDEFKSGQCQYAVKPDFRRQVTHENSDLQDRLVKYPLYSYAARYWVHHAGEGEPCSKVLEFLNSESHVSASSQCIAAFRCGVDRIFYDKSVHLGRVTGLHLTAFLGLQTETVSLLNTRMETDVRDGWGRTPLSYASEEGHIDVASRLLDFQVDVESKSNLEDYNSPRTALSHAAKQGHAGIVRLLLTKGRATPDSMPSLGDGKFERTPLSFASEAGHQDVISILLGGQGVDPNYKDHLSRTPLHYAVQAGHNAIVGTFLATEGVELERKDWDGKSPLHYAAQAGHEAIVRLFIATKRVDPDLSDDNGMTPLSHAAKSGHEDVVKLLLAANKGHSDPLDGRDGSLFPLILKPLSDSEKCQPLADIIKTMIVSGGVYANCRDNKGRTPLFHAGLNGQESIVKLFLSRTDAEPNTQDSEGRTVLSHAACHDNGIVELLLSFKGIDPDLADENGRTPLSHAAESRHGSGFQLLLADDRVGADSKDTFGRTPLSYAAGRKDASKVKLLLDIPGVNRNTTDALGRTPFSYAVETGDLESCELFIEDVRVDADCPDNFGRTPLFYWAKRAEVLRKKLGSKRKSYSHLDLNAEDYQKRDEEELDQIRRLTRKLLAEKEVDIVSLDTDWRTPADMMPELKDFVKNPLLRQQGKKRKEISE</sequence>
<feature type="domain" description="Nucleoside phosphorylase" evidence="3">
    <location>
        <begin position="15"/>
        <end position="288"/>
    </location>
</feature>
<dbReference type="InterPro" id="IPR035994">
    <property type="entry name" value="Nucleoside_phosphorylase_sf"/>
</dbReference>
<protein>
    <submittedName>
        <fullName evidence="6">Uncharacterized protein</fullName>
    </submittedName>
</protein>
<dbReference type="SMART" id="SM00248">
    <property type="entry name" value="ANK"/>
    <property type="match status" value="11"/>
</dbReference>
<evidence type="ECO:0000256" key="2">
    <source>
        <dbReference type="PROSITE-ProRule" id="PRU00023"/>
    </source>
</evidence>
<dbReference type="InterPro" id="IPR056884">
    <property type="entry name" value="NPHP3-like_N"/>
</dbReference>
<evidence type="ECO:0000259" key="3">
    <source>
        <dbReference type="Pfam" id="PF01048"/>
    </source>
</evidence>
<dbReference type="InterPro" id="IPR036770">
    <property type="entry name" value="Ankyrin_rpt-contain_sf"/>
</dbReference>
<feature type="repeat" description="ANK" evidence="2">
    <location>
        <begin position="971"/>
        <end position="1004"/>
    </location>
</feature>
<evidence type="ECO:0000256" key="1">
    <source>
        <dbReference type="ARBA" id="ARBA00022737"/>
    </source>
</evidence>
<accession>K3VQE7</accession>
<organism evidence="6 7">
    <name type="scientific">Fusarium pseudograminearum (strain CS3096)</name>
    <name type="common">Wheat and barley crown-rot fungus</name>
    <dbReference type="NCBI Taxonomy" id="1028729"/>
    <lineage>
        <taxon>Eukaryota</taxon>
        <taxon>Fungi</taxon>
        <taxon>Dikarya</taxon>
        <taxon>Ascomycota</taxon>
        <taxon>Pezizomycotina</taxon>
        <taxon>Sordariomycetes</taxon>
        <taxon>Hypocreomycetidae</taxon>
        <taxon>Hypocreales</taxon>
        <taxon>Nectriaceae</taxon>
        <taxon>Fusarium</taxon>
    </lineage>
</organism>
<dbReference type="PROSITE" id="PS50088">
    <property type="entry name" value="ANK_REPEAT"/>
    <property type="match status" value="4"/>
</dbReference>
<dbReference type="InterPro" id="IPR053137">
    <property type="entry name" value="NLR-like"/>
</dbReference>
<evidence type="ECO:0000313" key="6">
    <source>
        <dbReference type="EMBL" id="EKJ76108.1"/>
    </source>
</evidence>
<reference evidence="6 7" key="1">
    <citation type="journal article" date="2012" name="PLoS Pathog.">
        <title>Comparative pathogenomics reveals horizontally acquired novel virulence genes in fungi infecting cereal hosts.</title>
        <authorList>
            <person name="Gardiner D.M."/>
            <person name="McDonald M.C."/>
            <person name="Covarelli L."/>
            <person name="Solomon P.S."/>
            <person name="Rusu A.G."/>
            <person name="Marshall M."/>
            <person name="Kazan K."/>
            <person name="Chakraborty S."/>
            <person name="McDonald B.A."/>
            <person name="Manners J.M."/>
        </authorList>
    </citation>
    <scope>NUCLEOTIDE SEQUENCE [LARGE SCALE GENOMIC DNA]</scope>
    <source>
        <strain evidence="6 7">CS3096</strain>
    </source>
</reference>
<dbReference type="EMBL" id="AFNW01000078">
    <property type="protein sequence ID" value="EKJ76108.1"/>
    <property type="molecule type" value="Genomic_DNA"/>
</dbReference>
<feature type="repeat" description="ANK" evidence="2">
    <location>
        <begin position="1039"/>
        <end position="1060"/>
    </location>
</feature>
<feature type="domain" description="GPI inositol-deacylase winged helix" evidence="4">
    <location>
        <begin position="605"/>
        <end position="686"/>
    </location>
</feature>
<dbReference type="Pfam" id="PF12796">
    <property type="entry name" value="Ank_2"/>
    <property type="match status" value="4"/>
</dbReference>
<dbReference type="PANTHER" id="PTHR46082">
    <property type="entry name" value="ATP/GTP-BINDING PROTEIN-RELATED"/>
    <property type="match status" value="1"/>
</dbReference>
<proteinExistence type="predicted"/>
<keyword evidence="7" id="KW-1185">Reference proteome</keyword>
<dbReference type="GeneID" id="20362359"/>
<gene>
    <name evidence="6" type="ORF">FPSE_03740</name>
</gene>
<name>K3VQE7_FUSPC</name>
<dbReference type="Pfam" id="PF00023">
    <property type="entry name" value="Ank"/>
    <property type="match status" value="1"/>
</dbReference>
<dbReference type="SUPFAM" id="SSF52540">
    <property type="entry name" value="P-loop containing nucleoside triphosphate hydrolases"/>
    <property type="match status" value="1"/>
</dbReference>
<keyword evidence="2" id="KW-0040">ANK repeat</keyword>
<feature type="domain" description="Nephrocystin 3-like N-terminal" evidence="5">
    <location>
        <begin position="385"/>
        <end position="546"/>
    </location>
</feature>
<dbReference type="OrthoDB" id="1577640at2759"/>
<evidence type="ECO:0000259" key="4">
    <source>
        <dbReference type="Pfam" id="PF22939"/>
    </source>
</evidence>
<dbReference type="SUPFAM" id="SSF48403">
    <property type="entry name" value="Ankyrin repeat"/>
    <property type="match status" value="2"/>
</dbReference>
<comment type="caution">
    <text evidence="6">The sequence shown here is derived from an EMBL/GenBank/DDBJ whole genome shotgun (WGS) entry which is preliminary data.</text>
</comment>
<dbReference type="eggNOG" id="KOG0504">
    <property type="taxonomic scope" value="Eukaryota"/>
</dbReference>
<feature type="repeat" description="ANK" evidence="2">
    <location>
        <begin position="1005"/>
        <end position="1026"/>
    </location>
</feature>